<feature type="chain" id="PRO_5040417225" description="Secreted protein" evidence="1">
    <location>
        <begin position="20"/>
        <end position="151"/>
    </location>
</feature>
<evidence type="ECO:0000313" key="3">
    <source>
        <dbReference type="Proteomes" id="UP001056384"/>
    </source>
</evidence>
<dbReference type="EMBL" id="CP099419">
    <property type="protein sequence ID" value="USW49223.1"/>
    <property type="molecule type" value="Genomic_DNA"/>
</dbReference>
<name>A0A9Q9ALL3_9PEZI</name>
<accession>A0A9Q9ALL3</accession>
<evidence type="ECO:0000313" key="2">
    <source>
        <dbReference type="EMBL" id="USW49223.1"/>
    </source>
</evidence>
<keyword evidence="3" id="KW-1185">Reference proteome</keyword>
<dbReference type="OrthoDB" id="3648350at2759"/>
<evidence type="ECO:0008006" key="4">
    <source>
        <dbReference type="Google" id="ProtNLM"/>
    </source>
</evidence>
<dbReference type="AlphaFoldDB" id="A0A9Q9ALL3"/>
<dbReference type="Proteomes" id="UP001056384">
    <property type="component" value="Chromosome 2"/>
</dbReference>
<gene>
    <name evidence="2" type="ORF">Slin15195_G025420</name>
</gene>
<proteinExistence type="predicted"/>
<reference evidence="2" key="1">
    <citation type="submission" date="2022-06" db="EMBL/GenBank/DDBJ databases">
        <title>Complete genome sequences of two strains of the flax pathogen Septoria linicola.</title>
        <authorList>
            <person name="Lapalu N."/>
            <person name="Simon A."/>
            <person name="Demenou B."/>
            <person name="Paumier D."/>
            <person name="Guillot M.-P."/>
            <person name="Gout L."/>
            <person name="Valade R."/>
        </authorList>
    </citation>
    <scope>NUCLEOTIDE SEQUENCE</scope>
    <source>
        <strain evidence="2">SE15195</strain>
    </source>
</reference>
<feature type="signal peptide" evidence="1">
    <location>
        <begin position="1"/>
        <end position="19"/>
    </location>
</feature>
<sequence>MAFRSTVLALLACVGISTASQIGGSNVTILELGKGKNSTGGEGFVAAGGKLRPFGDIGVACGVNWQDGVAYGGGLDAGSADFGLGGGWKITPDTMSIGAGIGINGANSSANVNFQGSKNGTFELRFESSSSFACVPSNEDGKFSVVCSTVQ</sequence>
<evidence type="ECO:0000256" key="1">
    <source>
        <dbReference type="SAM" id="SignalP"/>
    </source>
</evidence>
<organism evidence="2 3">
    <name type="scientific">Septoria linicola</name>
    <dbReference type="NCBI Taxonomy" id="215465"/>
    <lineage>
        <taxon>Eukaryota</taxon>
        <taxon>Fungi</taxon>
        <taxon>Dikarya</taxon>
        <taxon>Ascomycota</taxon>
        <taxon>Pezizomycotina</taxon>
        <taxon>Dothideomycetes</taxon>
        <taxon>Dothideomycetidae</taxon>
        <taxon>Mycosphaerellales</taxon>
        <taxon>Mycosphaerellaceae</taxon>
        <taxon>Septoria</taxon>
    </lineage>
</organism>
<protein>
    <recommendedName>
        <fullName evidence="4">Secreted protein</fullName>
    </recommendedName>
</protein>
<keyword evidence="1" id="KW-0732">Signal</keyword>